<feature type="transmembrane region" description="Helical" evidence="7">
    <location>
        <begin position="7"/>
        <end position="26"/>
    </location>
</feature>
<feature type="transmembrane region" description="Helical" evidence="7">
    <location>
        <begin position="114"/>
        <end position="132"/>
    </location>
</feature>
<evidence type="ECO:0000256" key="7">
    <source>
        <dbReference type="SAM" id="Phobius"/>
    </source>
</evidence>
<protein>
    <recommendedName>
        <fullName evidence="10">Flagellar biosynthetic protein FliR</fullName>
    </recommendedName>
</protein>
<evidence type="ECO:0000256" key="4">
    <source>
        <dbReference type="ARBA" id="ARBA00022692"/>
    </source>
</evidence>
<keyword evidence="5 7" id="KW-1133">Transmembrane helix</keyword>
<keyword evidence="3" id="KW-1003">Cell membrane</keyword>
<dbReference type="InterPro" id="IPR002010">
    <property type="entry name" value="T3SS_IM_R"/>
</dbReference>
<evidence type="ECO:0000256" key="2">
    <source>
        <dbReference type="ARBA" id="ARBA00009772"/>
    </source>
</evidence>
<organism evidence="8 9">
    <name type="scientific">Hydrogenibacillus schlegelii</name>
    <name type="common">Bacillus schlegelii</name>
    <dbReference type="NCBI Taxonomy" id="1484"/>
    <lineage>
        <taxon>Bacteria</taxon>
        <taxon>Bacillati</taxon>
        <taxon>Bacillota</taxon>
        <taxon>Bacilli</taxon>
        <taxon>Bacillales</taxon>
        <taxon>Bacillales Family X. Incertae Sedis</taxon>
        <taxon>Hydrogenibacillus</taxon>
    </lineage>
</organism>
<evidence type="ECO:0000313" key="8">
    <source>
        <dbReference type="EMBL" id="OAR04713.1"/>
    </source>
</evidence>
<feature type="transmembrane region" description="Helical" evidence="7">
    <location>
        <begin position="32"/>
        <end position="51"/>
    </location>
</feature>
<gene>
    <name evidence="8" type="ORF">SA87_09340</name>
</gene>
<dbReference type="RefSeq" id="WP_066200065.1">
    <property type="nucleotide sequence ID" value="NZ_CBCSAS010000004.1"/>
</dbReference>
<dbReference type="EMBL" id="JXBB01000012">
    <property type="protein sequence ID" value="OAR04713.1"/>
    <property type="molecule type" value="Genomic_DNA"/>
</dbReference>
<name>A0A132ND37_HYDSH</name>
<dbReference type="OrthoDB" id="9807748at2"/>
<evidence type="ECO:0000313" key="9">
    <source>
        <dbReference type="Proteomes" id="UP000243024"/>
    </source>
</evidence>
<evidence type="ECO:0008006" key="10">
    <source>
        <dbReference type="Google" id="ProtNLM"/>
    </source>
</evidence>
<proteinExistence type="inferred from homology"/>
<feature type="transmembrane region" description="Helical" evidence="7">
    <location>
        <begin position="170"/>
        <end position="193"/>
    </location>
</feature>
<evidence type="ECO:0000256" key="5">
    <source>
        <dbReference type="ARBA" id="ARBA00022989"/>
    </source>
</evidence>
<evidence type="ECO:0000256" key="3">
    <source>
        <dbReference type="ARBA" id="ARBA00022475"/>
    </source>
</evidence>
<evidence type="ECO:0000256" key="1">
    <source>
        <dbReference type="ARBA" id="ARBA00004651"/>
    </source>
</evidence>
<dbReference type="PANTHER" id="PTHR30065:SF1">
    <property type="entry name" value="SURFACE PRESENTATION OF ANTIGENS PROTEIN SPAR"/>
    <property type="match status" value="1"/>
</dbReference>
<keyword evidence="4 7" id="KW-0812">Transmembrane</keyword>
<sequence length="249" mass="25978">MTAFVGTAVLVMTRLFAFFLVATPFALRGFSLLGRTAFALATAFVVLAAGVPAAEPDGTFPLAVLMNAFLGLALGFAVQLFFALFDVAGGLVDYQMGLAIVNVLDPRTGVEQPLLGQLFSLLALFVFFVSGAHRPLLAAVLQSFSVWPPDGPLRLDGPIAPALAAWTAQVFAFGALFAAPMAAVLFVVDLALALLSRAVPQMNIFVVGLPVKIFGALFTLGVFLPAMAAAFGPLFDRLAAMILRLSAGG</sequence>
<dbReference type="AlphaFoldDB" id="A0A132ND37"/>
<dbReference type="PANTHER" id="PTHR30065">
    <property type="entry name" value="FLAGELLAR BIOSYNTHETIC PROTEIN FLIR"/>
    <property type="match status" value="1"/>
</dbReference>
<comment type="caution">
    <text evidence="8">The sequence shown here is derived from an EMBL/GenBank/DDBJ whole genome shotgun (WGS) entry which is preliminary data.</text>
</comment>
<dbReference type="Pfam" id="PF01311">
    <property type="entry name" value="Bac_export_1"/>
    <property type="match status" value="1"/>
</dbReference>
<accession>A0A132ND37</accession>
<dbReference type="GO" id="GO:0005886">
    <property type="term" value="C:plasma membrane"/>
    <property type="evidence" value="ECO:0007669"/>
    <property type="project" value="UniProtKB-SubCell"/>
</dbReference>
<reference evidence="8 9" key="1">
    <citation type="submission" date="2015-09" db="EMBL/GenBank/DDBJ databases">
        <title>Draft genome sequence of Hydrogenibacillus schlegelii DSM 2000.</title>
        <authorList>
            <person name="Hemp J."/>
        </authorList>
    </citation>
    <scope>NUCLEOTIDE SEQUENCE [LARGE SCALE GENOMIC DNA]</scope>
    <source>
        <strain evidence="8 9">MA 48</strain>
    </source>
</reference>
<dbReference type="STRING" id="1484.SA87_09340"/>
<dbReference type="Proteomes" id="UP000243024">
    <property type="component" value="Unassembled WGS sequence"/>
</dbReference>
<keyword evidence="9" id="KW-1185">Reference proteome</keyword>
<dbReference type="PRINTS" id="PR00953">
    <property type="entry name" value="TYPE3IMRPROT"/>
</dbReference>
<comment type="similarity">
    <text evidence="2">Belongs to the FliR/MopE/SpaR family.</text>
</comment>
<feature type="transmembrane region" description="Helical" evidence="7">
    <location>
        <begin position="63"/>
        <end position="85"/>
    </location>
</feature>
<feature type="transmembrane region" description="Helical" evidence="7">
    <location>
        <begin position="213"/>
        <end position="235"/>
    </location>
</feature>
<keyword evidence="6 7" id="KW-0472">Membrane</keyword>
<comment type="subcellular location">
    <subcellularLocation>
        <location evidence="1">Cell membrane</location>
        <topology evidence="1">Multi-pass membrane protein</topology>
    </subcellularLocation>
</comment>
<evidence type="ECO:0000256" key="6">
    <source>
        <dbReference type="ARBA" id="ARBA00023136"/>
    </source>
</evidence>
<dbReference type="GO" id="GO:0006605">
    <property type="term" value="P:protein targeting"/>
    <property type="evidence" value="ECO:0007669"/>
    <property type="project" value="InterPro"/>
</dbReference>